<feature type="compositionally biased region" description="Basic and acidic residues" evidence="14">
    <location>
        <begin position="7"/>
        <end position="24"/>
    </location>
</feature>
<evidence type="ECO:0000256" key="9">
    <source>
        <dbReference type="ARBA" id="ARBA00022989"/>
    </source>
</evidence>
<evidence type="ECO:0000256" key="10">
    <source>
        <dbReference type="ARBA" id="ARBA00023136"/>
    </source>
</evidence>
<dbReference type="InterPro" id="IPR006135">
    <property type="entry name" value="T3SS_substrate_exporter"/>
</dbReference>
<evidence type="ECO:0000256" key="13">
    <source>
        <dbReference type="RuleBase" id="RU364091"/>
    </source>
</evidence>
<dbReference type="SUPFAM" id="SSF160544">
    <property type="entry name" value="EscU C-terminal domain-like"/>
    <property type="match status" value="1"/>
</dbReference>
<dbReference type="NCBIfam" id="TIGR00328">
    <property type="entry name" value="flhB"/>
    <property type="match status" value="1"/>
</dbReference>
<evidence type="ECO:0000256" key="12">
    <source>
        <dbReference type="ARBA" id="ARBA00025078"/>
    </source>
</evidence>
<reference evidence="15" key="1">
    <citation type="submission" date="2018-01" db="EMBL/GenBank/DDBJ databases">
        <authorList>
            <person name="Yu X.-D."/>
        </authorList>
    </citation>
    <scope>NUCLEOTIDE SEQUENCE</scope>
    <source>
        <strain evidence="15">ZX-21</strain>
    </source>
</reference>
<comment type="function">
    <text evidence="12 13">Required for formation of the rod structure in the basal body of the flagellar apparatus. Together with FliI and FliH, may constitute the export apparatus of flagellin.</text>
</comment>
<dbReference type="Pfam" id="PF01312">
    <property type="entry name" value="Bac_export_2"/>
    <property type="match status" value="1"/>
</dbReference>
<evidence type="ECO:0000313" key="16">
    <source>
        <dbReference type="Proteomes" id="UP000237222"/>
    </source>
</evidence>
<dbReference type="GO" id="GO:0009306">
    <property type="term" value="P:protein secretion"/>
    <property type="evidence" value="ECO:0007669"/>
    <property type="project" value="InterPro"/>
</dbReference>
<evidence type="ECO:0000313" key="15">
    <source>
        <dbReference type="EMBL" id="POP51184.1"/>
    </source>
</evidence>
<gene>
    <name evidence="13 15" type="primary">flhB</name>
    <name evidence="15" type="ORF">C0068_17845</name>
</gene>
<dbReference type="FunFam" id="3.40.1690.10:FF:000001">
    <property type="entry name" value="Flagellar biosynthetic protein FlhB"/>
    <property type="match status" value="1"/>
</dbReference>
<dbReference type="Gene3D" id="6.10.250.2080">
    <property type="match status" value="1"/>
</dbReference>
<organism evidence="15 16">
    <name type="scientific">Zhongshania marina</name>
    <dbReference type="NCBI Taxonomy" id="2304603"/>
    <lineage>
        <taxon>Bacteria</taxon>
        <taxon>Pseudomonadati</taxon>
        <taxon>Pseudomonadota</taxon>
        <taxon>Gammaproteobacteria</taxon>
        <taxon>Cellvibrionales</taxon>
        <taxon>Spongiibacteraceae</taxon>
        <taxon>Zhongshania</taxon>
    </lineage>
</organism>
<evidence type="ECO:0000256" key="7">
    <source>
        <dbReference type="ARBA" id="ARBA00022795"/>
    </source>
</evidence>
<keyword evidence="8 13" id="KW-0653">Protein transport</keyword>
<proteinExistence type="inferred from homology"/>
<dbReference type="InterPro" id="IPR029025">
    <property type="entry name" value="T3SS_substrate_exporter_C"/>
</dbReference>
<dbReference type="EMBL" id="PQGG01000042">
    <property type="protein sequence ID" value="POP51184.1"/>
    <property type="molecule type" value="Genomic_DNA"/>
</dbReference>
<dbReference type="Gene3D" id="3.40.1690.10">
    <property type="entry name" value="secretion proteins EscU"/>
    <property type="match status" value="1"/>
</dbReference>
<evidence type="ECO:0000256" key="5">
    <source>
        <dbReference type="ARBA" id="ARBA00022475"/>
    </source>
</evidence>
<keyword evidence="10 13" id="KW-0472">Membrane</keyword>
<dbReference type="PANTHER" id="PTHR30531">
    <property type="entry name" value="FLAGELLAR BIOSYNTHETIC PROTEIN FLHB"/>
    <property type="match status" value="1"/>
</dbReference>
<evidence type="ECO:0000256" key="1">
    <source>
        <dbReference type="ARBA" id="ARBA00004651"/>
    </source>
</evidence>
<name>A0A2S4HB21_9GAMM</name>
<evidence type="ECO:0000256" key="6">
    <source>
        <dbReference type="ARBA" id="ARBA00022692"/>
    </source>
</evidence>
<comment type="caution">
    <text evidence="15">The sequence shown here is derived from an EMBL/GenBank/DDBJ whole genome shotgun (WGS) entry which is preliminary data.</text>
</comment>
<keyword evidence="4 13" id="KW-0813">Transport</keyword>
<feature type="transmembrane region" description="Helical" evidence="13">
    <location>
        <begin position="187"/>
        <end position="212"/>
    </location>
</feature>
<dbReference type="Proteomes" id="UP000237222">
    <property type="component" value="Unassembled WGS sequence"/>
</dbReference>
<comment type="similarity">
    <text evidence="2 13">Belongs to the type III secretion exporter family.</text>
</comment>
<keyword evidence="5 13" id="KW-1003">Cell membrane</keyword>
<feature type="transmembrane region" description="Helical" evidence="13">
    <location>
        <begin position="94"/>
        <end position="117"/>
    </location>
</feature>
<keyword evidence="11 13" id="KW-1006">Bacterial flagellum protein export</keyword>
<evidence type="ECO:0000256" key="8">
    <source>
        <dbReference type="ARBA" id="ARBA00022927"/>
    </source>
</evidence>
<accession>A0A2S4HB21</accession>
<keyword evidence="15" id="KW-0969">Cilium</keyword>
<evidence type="ECO:0000256" key="14">
    <source>
        <dbReference type="SAM" id="MobiDB-lite"/>
    </source>
</evidence>
<keyword evidence="15" id="KW-0966">Cell projection</keyword>
<dbReference type="GO" id="GO:0044780">
    <property type="term" value="P:bacterial-type flagellum assembly"/>
    <property type="evidence" value="ECO:0007669"/>
    <property type="project" value="InterPro"/>
</dbReference>
<dbReference type="GO" id="GO:0005886">
    <property type="term" value="C:plasma membrane"/>
    <property type="evidence" value="ECO:0007669"/>
    <property type="project" value="UniProtKB-SubCell"/>
</dbReference>
<keyword evidence="7 13" id="KW-1005">Bacterial flagellum biogenesis</keyword>
<protein>
    <recommendedName>
        <fullName evidence="3 13">Flagellar biosynthetic protein FlhB</fullName>
    </recommendedName>
</protein>
<dbReference type="RefSeq" id="WP_103685831.1">
    <property type="nucleotide sequence ID" value="NZ_PQGG01000042.1"/>
</dbReference>
<keyword evidence="9 13" id="KW-1133">Transmembrane helix</keyword>
<dbReference type="InterPro" id="IPR006136">
    <property type="entry name" value="FlhB"/>
</dbReference>
<sequence length="375" mass="40959">MAENEDGQERTEEASAKKLADAKKKGQVTRSKELTTMMVTVGGAAMLLFMGGELALALKELLAGSLSPEFLLVENESLIVSRLYQTLVSGLLTIWPILAIALVAVLVSSTILGGWTFSLSVKPERMDPIKGIAKLFSLRSLGELGKSILKMVFIGVAAVWLLSGMADDILALGLQAPKDAIAHSAQLLVWFFFIVSLPLVAIAAVDVPWQIWNFNKELKMTRQEVRDEHKESDGRPEVKAKLREMQQAAANNRMMEKVPTADVIITNPTHFAVALKYDEARMAAPMLLAKGADNIAAKIRELAAEHDVLIVESPRLARAVFASTDLDAEIPGGLYLAVAQILTYVYQLRSWETMGGDYPEAPEPEVADEYLGNLL</sequence>
<feature type="transmembrane region" description="Helical" evidence="13">
    <location>
        <begin position="148"/>
        <end position="167"/>
    </location>
</feature>
<keyword evidence="15" id="KW-0282">Flagellum</keyword>
<comment type="subcellular location">
    <subcellularLocation>
        <location evidence="1">Cell membrane</location>
        <topology evidence="1">Multi-pass membrane protein</topology>
    </subcellularLocation>
</comment>
<feature type="region of interest" description="Disordered" evidence="14">
    <location>
        <begin position="1"/>
        <end position="24"/>
    </location>
</feature>
<dbReference type="OrthoDB" id="9807950at2"/>
<dbReference type="PANTHER" id="PTHR30531:SF12">
    <property type="entry name" value="FLAGELLAR BIOSYNTHETIC PROTEIN FLHB"/>
    <property type="match status" value="1"/>
</dbReference>
<evidence type="ECO:0000256" key="3">
    <source>
        <dbReference type="ARBA" id="ARBA00021622"/>
    </source>
</evidence>
<evidence type="ECO:0000256" key="2">
    <source>
        <dbReference type="ARBA" id="ARBA00010690"/>
    </source>
</evidence>
<dbReference type="AlphaFoldDB" id="A0A2S4HB21"/>
<evidence type="ECO:0000256" key="11">
    <source>
        <dbReference type="ARBA" id="ARBA00023225"/>
    </source>
</evidence>
<dbReference type="PRINTS" id="PR00950">
    <property type="entry name" value="TYPE3IMSPROT"/>
</dbReference>
<evidence type="ECO:0000256" key="4">
    <source>
        <dbReference type="ARBA" id="ARBA00022448"/>
    </source>
</evidence>
<keyword evidence="6 13" id="KW-0812">Transmembrane</keyword>
<feature type="transmembrane region" description="Helical" evidence="13">
    <location>
        <begin position="34"/>
        <end position="58"/>
    </location>
</feature>